<comment type="caution">
    <text evidence="2">The sequence shown here is derived from an EMBL/GenBank/DDBJ whole genome shotgun (WGS) entry which is preliminary data.</text>
</comment>
<feature type="non-terminal residue" evidence="2">
    <location>
        <position position="68"/>
    </location>
</feature>
<accession>A0ABT4MQM3</accession>
<keyword evidence="3" id="KW-1185">Reference proteome</keyword>
<evidence type="ECO:0000313" key="2">
    <source>
        <dbReference type="EMBL" id="MCZ4549303.1"/>
    </source>
</evidence>
<protein>
    <submittedName>
        <fullName evidence="2">Helix-turn-helix domain-containing protein</fullName>
    </submittedName>
</protein>
<dbReference type="EMBL" id="JAPWIE010000002">
    <property type="protein sequence ID" value="MCZ4549303.1"/>
    <property type="molecule type" value="Genomic_DNA"/>
</dbReference>
<proteinExistence type="predicted"/>
<feature type="domain" description="Transposase IS30-like HTH" evidence="1">
    <location>
        <begin position="23"/>
        <end position="66"/>
    </location>
</feature>
<dbReference type="Proteomes" id="UP001067235">
    <property type="component" value="Unassembled WGS sequence"/>
</dbReference>
<evidence type="ECO:0000313" key="3">
    <source>
        <dbReference type="Proteomes" id="UP001067235"/>
    </source>
</evidence>
<gene>
    <name evidence="2" type="ORF">O4213_04875</name>
</gene>
<dbReference type="RefSeq" id="WP_301569848.1">
    <property type="nucleotide sequence ID" value="NZ_JAPWIE010000002.1"/>
</dbReference>
<evidence type="ECO:0000259" key="1">
    <source>
        <dbReference type="Pfam" id="PF13936"/>
    </source>
</evidence>
<dbReference type="InterPro" id="IPR025246">
    <property type="entry name" value="IS30-like_HTH"/>
</dbReference>
<name>A0ABT4MQM3_GORRU</name>
<organism evidence="2 3">
    <name type="scientific">Gordonia rubripertincta</name>
    <name type="common">Rhodococcus corallinus</name>
    <dbReference type="NCBI Taxonomy" id="36822"/>
    <lineage>
        <taxon>Bacteria</taxon>
        <taxon>Bacillati</taxon>
        <taxon>Actinomycetota</taxon>
        <taxon>Actinomycetes</taxon>
        <taxon>Mycobacteriales</taxon>
        <taxon>Gordoniaceae</taxon>
        <taxon>Gordonia</taxon>
    </lineage>
</organism>
<dbReference type="Pfam" id="PF13936">
    <property type="entry name" value="HTH_38"/>
    <property type="match status" value="1"/>
</dbReference>
<sequence length="68" mass="7344">MTLMKGGVGGLAVVVDDDGTEARGHRLGLGERIEIQSALQRDMGVTEIAILIGRPRTTVWREIGRNSN</sequence>
<reference evidence="2" key="1">
    <citation type="submission" date="2022-12" db="EMBL/GenBank/DDBJ databases">
        <authorList>
            <person name="Krivoruchko A.V."/>
            <person name="Elkin A."/>
        </authorList>
    </citation>
    <scope>NUCLEOTIDE SEQUENCE</scope>
    <source>
        <strain evidence="2">IEGM 1388</strain>
    </source>
</reference>